<dbReference type="GeneID" id="67030773"/>
<proteinExistence type="predicted"/>
<reference evidence="2" key="1">
    <citation type="submission" date="2020-05" db="EMBL/GenBank/DDBJ databases">
        <title>Evolutionary and genomic comparisons of hybrid uninucleate and nonhybrid Rhizoctonia fungi.</title>
        <authorList>
            <person name="Li C."/>
            <person name="Chen X."/>
        </authorList>
    </citation>
    <scope>NUCLEOTIDE SEQUENCE</scope>
    <source>
        <strain evidence="2">AG-1 IA</strain>
    </source>
</reference>
<evidence type="ECO:0000256" key="1">
    <source>
        <dbReference type="SAM" id="Phobius"/>
    </source>
</evidence>
<keyword evidence="1" id="KW-0472">Membrane</keyword>
<name>A0A8H8T0H4_9AGAM</name>
<dbReference type="AlphaFoldDB" id="A0A8H8T0H4"/>
<feature type="transmembrane region" description="Helical" evidence="1">
    <location>
        <begin position="79"/>
        <end position="98"/>
    </location>
</feature>
<dbReference type="EMBL" id="CP059667">
    <property type="protein sequence ID" value="QRW23458.1"/>
    <property type="molecule type" value="Genomic_DNA"/>
</dbReference>
<dbReference type="RefSeq" id="XP_043183695.1">
    <property type="nucleotide sequence ID" value="XM_043328310.1"/>
</dbReference>
<organism evidence="2 3">
    <name type="scientific">Rhizoctonia solani</name>
    <dbReference type="NCBI Taxonomy" id="456999"/>
    <lineage>
        <taxon>Eukaryota</taxon>
        <taxon>Fungi</taxon>
        <taxon>Dikarya</taxon>
        <taxon>Basidiomycota</taxon>
        <taxon>Agaricomycotina</taxon>
        <taxon>Agaricomycetes</taxon>
        <taxon>Cantharellales</taxon>
        <taxon>Ceratobasidiaceae</taxon>
        <taxon>Rhizoctonia</taxon>
    </lineage>
</organism>
<protein>
    <submittedName>
        <fullName evidence="2">Uncharacterized protein</fullName>
    </submittedName>
</protein>
<keyword evidence="1" id="KW-1133">Transmembrane helix</keyword>
<evidence type="ECO:0000313" key="3">
    <source>
        <dbReference type="Proteomes" id="UP000650533"/>
    </source>
</evidence>
<accession>A0A8H8T0H4</accession>
<keyword evidence="1" id="KW-0812">Transmembrane</keyword>
<evidence type="ECO:0000313" key="2">
    <source>
        <dbReference type="EMBL" id="QRW23458.1"/>
    </source>
</evidence>
<sequence length="129" mass="13921">MFTFLSLRCAKLQGGTPALSEGPTTRERDKKGMIPIPRISAPEDLSCTGQNSFDILYVLYPLGHRLKCRPITPIYTMQFQIAQIALACAIAFGVIAAAPIRIVSLDARGGTNPSCGQRRAVEGVVIDCI</sequence>
<dbReference type="Proteomes" id="UP000650533">
    <property type="component" value="Chromosome 10"/>
</dbReference>
<dbReference type="KEGG" id="rsx:RhiXN_08494"/>
<gene>
    <name evidence="2" type="ORF">RhiXN_08494</name>
</gene>